<evidence type="ECO:0000313" key="2">
    <source>
        <dbReference type="EMBL" id="NOV43200.1"/>
    </source>
</evidence>
<dbReference type="EMBL" id="GHWJ01010463">
    <property type="protein sequence ID" value="NOV43200.1"/>
    <property type="molecule type" value="Transcribed_RNA"/>
</dbReference>
<dbReference type="AlphaFoldDB" id="A0A6M2DC07"/>
<feature type="chain" id="PRO_5027117483" evidence="1">
    <location>
        <begin position="19"/>
        <end position="82"/>
    </location>
</feature>
<proteinExistence type="predicted"/>
<organism evidence="2">
    <name type="scientific">Rhipicephalus microplus</name>
    <name type="common">Cattle tick</name>
    <name type="synonym">Boophilus microplus</name>
    <dbReference type="NCBI Taxonomy" id="6941"/>
    <lineage>
        <taxon>Eukaryota</taxon>
        <taxon>Metazoa</taxon>
        <taxon>Ecdysozoa</taxon>
        <taxon>Arthropoda</taxon>
        <taxon>Chelicerata</taxon>
        <taxon>Arachnida</taxon>
        <taxon>Acari</taxon>
        <taxon>Parasitiformes</taxon>
        <taxon>Ixodida</taxon>
        <taxon>Ixodoidea</taxon>
        <taxon>Ixodidae</taxon>
        <taxon>Rhipicephalinae</taxon>
        <taxon>Rhipicephalus</taxon>
        <taxon>Boophilus</taxon>
    </lineage>
</organism>
<reference evidence="2" key="1">
    <citation type="submission" date="2019-09" db="EMBL/GenBank/DDBJ databases">
        <title>Organ-specific transcriptomic study of the physiology of the cattle tick, Rhipicephalus microplus.</title>
        <authorList>
            <person name="Tirloni L."/>
            <person name="Braz G."/>
            <person name="Gandara A.C.P."/>
            <person name="Sabadin G.A."/>
            <person name="da Silva R.M."/>
            <person name="Guizzo M.G."/>
            <person name="Machado J.A."/>
            <person name="Costa E.P."/>
            <person name="Gomes H.F."/>
            <person name="Moraes J."/>
            <person name="Mota M.B.S."/>
            <person name="Mesquita R.D."/>
            <person name="Alvarenga P.H."/>
            <person name="Alves F."/>
            <person name="Seixas A."/>
            <person name="da Fonseca R.N."/>
            <person name="Fogaca A."/>
            <person name="Logullo C."/>
            <person name="Tanaka A."/>
            <person name="Daffre S."/>
            <person name="Termignoni C."/>
            <person name="Vaz I.S.Jr."/>
            <person name="Oliveira P.L."/>
            <person name="Ribeiro J.M."/>
        </authorList>
    </citation>
    <scope>NUCLEOTIDE SEQUENCE</scope>
    <source>
        <strain evidence="2">Porto Alegre</strain>
    </source>
</reference>
<protein>
    <submittedName>
        <fullName evidence="2">Putative secreted protein</fullName>
    </submittedName>
</protein>
<sequence>MFCFFFFFFCILVTFIKLDNDCTICPKTCMLYSNYIYTKRLRGWPDAWSRNLHTYKRHCSLQADFCQCNEIQKANLANTLAQ</sequence>
<keyword evidence="1" id="KW-0732">Signal</keyword>
<accession>A0A6M2DC07</accession>
<feature type="signal peptide" evidence="1">
    <location>
        <begin position="1"/>
        <end position="18"/>
    </location>
</feature>
<evidence type="ECO:0000256" key="1">
    <source>
        <dbReference type="SAM" id="SignalP"/>
    </source>
</evidence>
<name>A0A6M2DC07_RHIMP</name>